<gene>
    <name evidence="1" type="ORF">Pro02_26470</name>
</gene>
<reference evidence="1" key="1">
    <citation type="submission" date="2021-01" db="EMBL/GenBank/DDBJ databases">
        <title>Whole genome shotgun sequence of Planobispora rosea NBRC 15558.</title>
        <authorList>
            <person name="Komaki H."/>
            <person name="Tamura T."/>
        </authorList>
    </citation>
    <scope>NUCLEOTIDE SEQUENCE</scope>
    <source>
        <strain evidence="1">NBRC 15558</strain>
    </source>
</reference>
<proteinExistence type="predicted"/>
<dbReference type="OrthoDB" id="3540468at2"/>
<evidence type="ECO:0000313" key="1">
    <source>
        <dbReference type="EMBL" id="GIH84239.1"/>
    </source>
</evidence>
<comment type="caution">
    <text evidence="1">The sequence shown here is derived from an EMBL/GenBank/DDBJ whole genome shotgun (WGS) entry which is preliminary data.</text>
</comment>
<organism evidence="1 2">
    <name type="scientific">Planobispora rosea</name>
    <dbReference type="NCBI Taxonomy" id="35762"/>
    <lineage>
        <taxon>Bacteria</taxon>
        <taxon>Bacillati</taxon>
        <taxon>Actinomycetota</taxon>
        <taxon>Actinomycetes</taxon>
        <taxon>Streptosporangiales</taxon>
        <taxon>Streptosporangiaceae</taxon>
        <taxon>Planobispora</taxon>
    </lineage>
</organism>
<dbReference type="EMBL" id="BOOI01000021">
    <property type="protein sequence ID" value="GIH84239.1"/>
    <property type="molecule type" value="Genomic_DNA"/>
</dbReference>
<dbReference type="AlphaFoldDB" id="A0A8J3RZV2"/>
<sequence>MASEPLGWSGHPRRHSRIPRTAGPLAWLGRIIRWRVELAAGSAVTAAVPVLAERPVWLAAYLLPLVAGVGYAPARRMAADQLHALVVRHRFQGLCLRTSLRTPQGRLPLVAGTVPYGDGRVEMYLWCRSGMSPELFEDYLPEIRVACFATGAAVRPHHRWGHIVVLELRR</sequence>
<evidence type="ECO:0000313" key="2">
    <source>
        <dbReference type="Proteomes" id="UP000655044"/>
    </source>
</evidence>
<keyword evidence="2" id="KW-1185">Reference proteome</keyword>
<accession>A0A8J3RZV2</accession>
<name>A0A8J3RZV2_PLARO</name>
<dbReference type="Proteomes" id="UP000655044">
    <property type="component" value="Unassembled WGS sequence"/>
</dbReference>
<protein>
    <submittedName>
        <fullName evidence="1">Uncharacterized protein</fullName>
    </submittedName>
</protein>
<dbReference type="RefSeq" id="WP_141703517.1">
    <property type="nucleotide sequence ID" value="NZ_BMQP01000024.1"/>
</dbReference>